<keyword evidence="1" id="KW-1133">Transmembrane helix</keyword>
<evidence type="ECO:0000313" key="3">
    <source>
        <dbReference type="Proteomes" id="UP001203880"/>
    </source>
</evidence>
<evidence type="ECO:0000313" key="2">
    <source>
        <dbReference type="EMBL" id="MCL6285384.1"/>
    </source>
</evidence>
<name>A0ABT0Q677_9RHOB</name>
<evidence type="ECO:0000256" key="1">
    <source>
        <dbReference type="SAM" id="Phobius"/>
    </source>
</evidence>
<organism evidence="2 3">
    <name type="scientific">Ruegeria spongiae</name>
    <dbReference type="NCBI Taxonomy" id="2942209"/>
    <lineage>
        <taxon>Bacteria</taxon>
        <taxon>Pseudomonadati</taxon>
        <taxon>Pseudomonadota</taxon>
        <taxon>Alphaproteobacteria</taxon>
        <taxon>Rhodobacterales</taxon>
        <taxon>Roseobacteraceae</taxon>
        <taxon>Ruegeria</taxon>
    </lineage>
</organism>
<dbReference type="RefSeq" id="WP_249712124.1">
    <property type="nucleotide sequence ID" value="NZ_JAMFMB010000027.1"/>
</dbReference>
<sequence length="85" mass="9146">MGLSILLAVAWVCAATFVALLPMRWQYPLGGALMLAAPALIVLIGYQHGVLLALLALAAFVSMFRNPLRLVWRKLRGLETGGVAE</sequence>
<proteinExistence type="predicted"/>
<comment type="caution">
    <text evidence="2">The sequence shown here is derived from an EMBL/GenBank/DDBJ whole genome shotgun (WGS) entry which is preliminary data.</text>
</comment>
<dbReference type="EMBL" id="JAMFMB010000027">
    <property type="protein sequence ID" value="MCL6285384.1"/>
    <property type="molecule type" value="Genomic_DNA"/>
</dbReference>
<keyword evidence="3" id="KW-1185">Reference proteome</keyword>
<keyword evidence="1" id="KW-0472">Membrane</keyword>
<accession>A0ABT0Q677</accession>
<dbReference type="Pfam" id="PF10658">
    <property type="entry name" value="DUF2484"/>
    <property type="match status" value="1"/>
</dbReference>
<feature type="transmembrane region" description="Helical" evidence="1">
    <location>
        <begin position="35"/>
        <end position="64"/>
    </location>
</feature>
<dbReference type="InterPro" id="IPR018919">
    <property type="entry name" value="DUF2484"/>
</dbReference>
<gene>
    <name evidence="2" type="ORF">M3P21_17790</name>
</gene>
<protein>
    <submittedName>
        <fullName evidence="2">DUF2484 family protein</fullName>
    </submittedName>
</protein>
<reference evidence="2" key="1">
    <citation type="submission" date="2022-05" db="EMBL/GenBank/DDBJ databases">
        <authorList>
            <person name="Park J.-S."/>
        </authorList>
    </citation>
    <scope>NUCLEOTIDE SEQUENCE</scope>
    <source>
        <strain evidence="2">2012CJ41-6</strain>
    </source>
</reference>
<dbReference type="Proteomes" id="UP001203880">
    <property type="component" value="Unassembled WGS sequence"/>
</dbReference>
<keyword evidence="1" id="KW-0812">Transmembrane</keyword>